<dbReference type="RefSeq" id="WP_242943480.1">
    <property type="nucleotide sequence ID" value="NZ_FUYF01000047.1"/>
</dbReference>
<dbReference type="SUPFAM" id="SSF52540">
    <property type="entry name" value="P-loop containing nucleoside triphosphate hydrolases"/>
    <property type="match status" value="1"/>
</dbReference>
<dbReference type="PANTHER" id="PTHR43335:SF2">
    <property type="entry name" value="ABC TRANSPORTER, ATP-BINDING PROTEIN"/>
    <property type="match status" value="1"/>
</dbReference>
<accession>A0A1T4Y7V6</accession>
<dbReference type="PROSITE" id="PS00211">
    <property type="entry name" value="ABC_TRANSPORTER_1"/>
    <property type="match status" value="1"/>
</dbReference>
<reference evidence="6 7" key="1">
    <citation type="submission" date="2017-02" db="EMBL/GenBank/DDBJ databases">
        <authorList>
            <person name="Peterson S.W."/>
        </authorList>
    </citation>
    <scope>NUCLEOTIDE SEQUENCE [LARGE SCALE GENOMIC DNA]</scope>
    <source>
        <strain evidence="6 7">ATCC 27749</strain>
    </source>
</reference>
<keyword evidence="2" id="KW-0813">Transport</keyword>
<dbReference type="PANTHER" id="PTHR43335">
    <property type="entry name" value="ABC TRANSPORTER, ATP-BINDING PROTEIN"/>
    <property type="match status" value="1"/>
</dbReference>
<keyword evidence="4" id="KW-0067">ATP-binding</keyword>
<evidence type="ECO:0000313" key="6">
    <source>
        <dbReference type="EMBL" id="SKA97796.1"/>
    </source>
</evidence>
<proteinExistence type="inferred from homology"/>
<dbReference type="InterPro" id="IPR003439">
    <property type="entry name" value="ABC_transporter-like_ATP-bd"/>
</dbReference>
<dbReference type="GeneID" id="93339241"/>
<evidence type="ECO:0000313" key="7">
    <source>
        <dbReference type="Proteomes" id="UP000190286"/>
    </source>
</evidence>
<sequence>MDQMHEIDLELNDLRKTYLLPAPLLHRRGQGKPKIKQALAGVSLTLGPGLYGLLGPNGAGKSTLIGIITGGLAADSGEVLWCGRPARGIAFRRVLGYMPQQQGLYESYTGRRFLAYMAALKEIPRAAVPGEVARVAAAVNLTDELDKRLAAYSGGMKQRLLLAAALLGDPKLLILDEPTAGLDPKERVRLRELLAGMAQDRIILVATHVVSDVESVATKVILLRAGKIVDAAPVPELIETYAPGSGLEDVYLNVFGEGDGK</sequence>
<dbReference type="InterPro" id="IPR017871">
    <property type="entry name" value="ABC_transporter-like_CS"/>
</dbReference>
<comment type="similarity">
    <text evidence="1">Belongs to the ABC transporter superfamily.</text>
</comment>
<name>A0A1T4Y7V6_9FIRM</name>
<keyword evidence="3" id="KW-0547">Nucleotide-binding</keyword>
<keyword evidence="7" id="KW-1185">Reference proteome</keyword>
<dbReference type="Pfam" id="PF00005">
    <property type="entry name" value="ABC_tran"/>
    <property type="match status" value="1"/>
</dbReference>
<organism evidence="6 7">
    <name type="scientific">Gemmiger formicilis</name>
    <dbReference type="NCBI Taxonomy" id="745368"/>
    <lineage>
        <taxon>Bacteria</taxon>
        <taxon>Bacillati</taxon>
        <taxon>Bacillota</taxon>
        <taxon>Clostridia</taxon>
        <taxon>Eubacteriales</taxon>
        <taxon>Gemmiger</taxon>
    </lineage>
</organism>
<dbReference type="Proteomes" id="UP000190286">
    <property type="component" value="Unassembled WGS sequence"/>
</dbReference>
<evidence type="ECO:0000256" key="3">
    <source>
        <dbReference type="ARBA" id="ARBA00022741"/>
    </source>
</evidence>
<feature type="domain" description="ABC transporter" evidence="5">
    <location>
        <begin position="9"/>
        <end position="250"/>
    </location>
</feature>
<evidence type="ECO:0000256" key="2">
    <source>
        <dbReference type="ARBA" id="ARBA00022448"/>
    </source>
</evidence>
<dbReference type="PROSITE" id="PS50893">
    <property type="entry name" value="ABC_TRANSPORTER_2"/>
    <property type="match status" value="1"/>
</dbReference>
<dbReference type="EMBL" id="FUYF01000047">
    <property type="protein sequence ID" value="SKA97796.1"/>
    <property type="molecule type" value="Genomic_DNA"/>
</dbReference>
<dbReference type="GO" id="GO:0005524">
    <property type="term" value="F:ATP binding"/>
    <property type="evidence" value="ECO:0007669"/>
    <property type="project" value="UniProtKB-KW"/>
</dbReference>
<protein>
    <submittedName>
        <fullName evidence="6">ABC-type multidrug transport system, ATPase component</fullName>
    </submittedName>
</protein>
<gene>
    <name evidence="6" type="ORF">SAMN02745178_02826</name>
</gene>
<evidence type="ECO:0000256" key="1">
    <source>
        <dbReference type="ARBA" id="ARBA00005417"/>
    </source>
</evidence>
<dbReference type="InterPro" id="IPR027417">
    <property type="entry name" value="P-loop_NTPase"/>
</dbReference>
<evidence type="ECO:0000259" key="5">
    <source>
        <dbReference type="PROSITE" id="PS50893"/>
    </source>
</evidence>
<dbReference type="InterPro" id="IPR003593">
    <property type="entry name" value="AAA+_ATPase"/>
</dbReference>
<dbReference type="GO" id="GO:0016887">
    <property type="term" value="F:ATP hydrolysis activity"/>
    <property type="evidence" value="ECO:0007669"/>
    <property type="project" value="InterPro"/>
</dbReference>
<dbReference type="SMART" id="SM00382">
    <property type="entry name" value="AAA"/>
    <property type="match status" value="1"/>
</dbReference>
<dbReference type="AlphaFoldDB" id="A0A1T4Y7V6"/>
<dbReference type="STRING" id="745368.SAMN02745178_02826"/>
<dbReference type="Gene3D" id="3.40.50.300">
    <property type="entry name" value="P-loop containing nucleotide triphosphate hydrolases"/>
    <property type="match status" value="1"/>
</dbReference>
<evidence type="ECO:0000256" key="4">
    <source>
        <dbReference type="ARBA" id="ARBA00022840"/>
    </source>
</evidence>